<dbReference type="PRINTS" id="PR00721">
    <property type="entry name" value="STOMATIN"/>
</dbReference>
<dbReference type="InterPro" id="IPR001107">
    <property type="entry name" value="Band_7"/>
</dbReference>
<evidence type="ECO:0000256" key="1">
    <source>
        <dbReference type="ARBA" id="ARBA00008164"/>
    </source>
</evidence>
<dbReference type="EMBL" id="JAPOHA010000011">
    <property type="protein sequence ID" value="MCY1714843.1"/>
    <property type="molecule type" value="Genomic_DNA"/>
</dbReference>
<organism evidence="3 4">
    <name type="scientific">Caproiciproducens galactitolivorans</name>
    <dbReference type="NCBI Taxonomy" id="642589"/>
    <lineage>
        <taxon>Bacteria</taxon>
        <taxon>Bacillati</taxon>
        <taxon>Bacillota</taxon>
        <taxon>Clostridia</taxon>
        <taxon>Eubacteriales</taxon>
        <taxon>Acutalibacteraceae</taxon>
        <taxon>Caproiciproducens</taxon>
    </lineage>
</organism>
<comment type="similarity">
    <text evidence="1">Belongs to the band 7/mec-2 family.</text>
</comment>
<dbReference type="Pfam" id="PF01145">
    <property type="entry name" value="Band_7"/>
    <property type="match status" value="1"/>
</dbReference>
<gene>
    <name evidence="3" type="ORF">OUY18_11340</name>
</gene>
<comment type="caution">
    <text evidence="3">The sequence shown here is derived from an EMBL/GenBank/DDBJ whole genome shotgun (WGS) entry which is preliminary data.</text>
</comment>
<dbReference type="PANTHER" id="PTHR10264">
    <property type="entry name" value="BAND 7 PROTEIN-RELATED"/>
    <property type="match status" value="1"/>
</dbReference>
<dbReference type="Proteomes" id="UP001082703">
    <property type="component" value="Unassembled WGS sequence"/>
</dbReference>
<name>A0ABT4BVC4_9FIRM</name>
<feature type="domain" description="Band 7" evidence="2">
    <location>
        <begin position="19"/>
        <end position="177"/>
    </location>
</feature>
<dbReference type="InterPro" id="IPR036013">
    <property type="entry name" value="Band_7/SPFH_dom_sf"/>
</dbReference>
<evidence type="ECO:0000259" key="2">
    <source>
        <dbReference type="SMART" id="SM00244"/>
    </source>
</evidence>
<accession>A0ABT4BVC4</accession>
<keyword evidence="4" id="KW-1185">Reference proteome</keyword>
<dbReference type="SMART" id="SM00244">
    <property type="entry name" value="PHB"/>
    <property type="match status" value="1"/>
</dbReference>
<reference evidence="3 4" key="1">
    <citation type="submission" date="2022-11" db="EMBL/GenBank/DDBJ databases">
        <authorList>
            <person name="Caiyu Z."/>
        </authorList>
    </citation>
    <scope>NUCLEOTIDE SEQUENCE [LARGE SCALE GENOMIC DNA]</scope>
    <source>
        <strain evidence="3 4">YR-4</strain>
    </source>
</reference>
<evidence type="ECO:0000313" key="4">
    <source>
        <dbReference type="Proteomes" id="UP001082703"/>
    </source>
</evidence>
<protein>
    <submittedName>
        <fullName evidence="3">Slipin family protein</fullName>
    </submittedName>
</protein>
<evidence type="ECO:0000313" key="3">
    <source>
        <dbReference type="EMBL" id="MCY1714843.1"/>
    </source>
</evidence>
<dbReference type="RefSeq" id="WP_268058897.1">
    <property type="nucleotide sequence ID" value="NZ_JAPOHA010000011.1"/>
</dbReference>
<dbReference type="InterPro" id="IPR043202">
    <property type="entry name" value="Band-7_stomatin-like"/>
</dbReference>
<dbReference type="CDD" id="cd08826">
    <property type="entry name" value="SPFH_eoslipins_u1"/>
    <property type="match status" value="1"/>
</dbReference>
<dbReference type="PANTHER" id="PTHR10264:SF19">
    <property type="entry name" value="AT06885P-RELATED"/>
    <property type="match status" value="1"/>
</dbReference>
<sequence>MGFLVIIIILVVLLFLASLSLVVVKEYERGVIFRFGHVIGVLGPGLKSRIPFGIDIVRKVDMRTRTIDVPQQEIITKDNISIKVDAVVYYHIEDPILVITKVVNFNSSTTLLGQTTLRSVLGQHELDEILTGKDNINTILKNMLTDTMSSWGIVITAVELRSIEIPDSMKRAMAKQAEAERERRAKITAAEGESQAAMKLYEASEVIKKSPSALQLRYLQTLTEIAVERNSTIVFPLPMEFLKAFSGISFSQQSEGEKDVHL</sequence>
<dbReference type="Gene3D" id="6.10.250.2090">
    <property type="match status" value="1"/>
</dbReference>
<proteinExistence type="inferred from homology"/>
<dbReference type="Gene3D" id="3.30.479.30">
    <property type="entry name" value="Band 7 domain"/>
    <property type="match status" value="1"/>
</dbReference>
<dbReference type="SUPFAM" id="SSF117892">
    <property type="entry name" value="Band 7/SPFH domain"/>
    <property type="match status" value="1"/>
</dbReference>
<dbReference type="InterPro" id="IPR001972">
    <property type="entry name" value="Stomatin_HflK_fam"/>
</dbReference>